<dbReference type="OrthoDB" id="7273732at2"/>
<dbReference type="InterPro" id="IPR012347">
    <property type="entry name" value="Ferritin-like"/>
</dbReference>
<proteinExistence type="predicted"/>
<keyword evidence="3" id="KW-1185">Reference proteome</keyword>
<dbReference type="InterPro" id="IPR009078">
    <property type="entry name" value="Ferritin-like_SF"/>
</dbReference>
<dbReference type="EMBL" id="BJYU01000053">
    <property type="protein sequence ID" value="GEO16038.1"/>
    <property type="molecule type" value="Genomic_DNA"/>
</dbReference>
<dbReference type="Proteomes" id="UP000321085">
    <property type="component" value="Unassembled WGS sequence"/>
</dbReference>
<reference evidence="2 3" key="1">
    <citation type="submission" date="2019-07" db="EMBL/GenBank/DDBJ databases">
        <title>Whole genome shotgun sequence of Microvirga aerophila NBRC 106136.</title>
        <authorList>
            <person name="Hosoyama A."/>
            <person name="Uohara A."/>
            <person name="Ohji S."/>
            <person name="Ichikawa N."/>
        </authorList>
    </citation>
    <scope>NUCLEOTIDE SEQUENCE [LARGE SCALE GENOMIC DNA]</scope>
    <source>
        <strain evidence="2 3">NBRC 106136</strain>
    </source>
</reference>
<comment type="caution">
    <text evidence="2">The sequence shown here is derived from an EMBL/GenBank/DDBJ whole genome shotgun (WGS) entry which is preliminary data.</text>
</comment>
<name>A0A512BVP6_9HYPH</name>
<protein>
    <submittedName>
        <fullName evidence="2">Uncharacterized protein</fullName>
    </submittedName>
</protein>
<dbReference type="InterPro" id="IPR010287">
    <property type="entry name" value="DUF892_YciF-like"/>
</dbReference>
<dbReference type="Pfam" id="PF05974">
    <property type="entry name" value="DUF892"/>
    <property type="match status" value="1"/>
</dbReference>
<gene>
    <name evidence="2" type="ORF">MAE02_37340</name>
</gene>
<dbReference type="Gene3D" id="1.20.1260.10">
    <property type="match status" value="1"/>
</dbReference>
<feature type="coiled-coil region" evidence="1">
    <location>
        <begin position="41"/>
        <end position="75"/>
    </location>
</feature>
<evidence type="ECO:0000313" key="3">
    <source>
        <dbReference type="Proteomes" id="UP000321085"/>
    </source>
</evidence>
<dbReference type="AlphaFoldDB" id="A0A512BVP6"/>
<organism evidence="2 3">
    <name type="scientific">Microvirga aerophila</name>
    <dbReference type="NCBI Taxonomy" id="670291"/>
    <lineage>
        <taxon>Bacteria</taxon>
        <taxon>Pseudomonadati</taxon>
        <taxon>Pseudomonadota</taxon>
        <taxon>Alphaproteobacteria</taxon>
        <taxon>Hyphomicrobiales</taxon>
        <taxon>Methylobacteriaceae</taxon>
        <taxon>Microvirga</taxon>
    </lineage>
</organism>
<keyword evidence="1" id="KW-0175">Coiled coil</keyword>
<sequence length="169" mass="18726">MATDARSIYVTALRNTHAMEQQGLQQMEVQVSRLERYPDYAALLQRHIGTTRQQLARLEQALQSAGESISSIKETVTTVAGTVGATVHGLFQDETLRNLYAGYAYQYEQIGAYRSLITIAETAGETAHISAFQQSVREEEQAAQEVAGIIEPVTRRYVELTTSGDKADR</sequence>
<dbReference type="SUPFAM" id="SSF47240">
    <property type="entry name" value="Ferritin-like"/>
    <property type="match status" value="1"/>
</dbReference>
<accession>A0A512BVP6</accession>
<evidence type="ECO:0000313" key="2">
    <source>
        <dbReference type="EMBL" id="GEO16038.1"/>
    </source>
</evidence>
<dbReference type="RefSeq" id="WP_114187849.1">
    <property type="nucleotide sequence ID" value="NZ_BJYU01000053.1"/>
</dbReference>
<evidence type="ECO:0000256" key="1">
    <source>
        <dbReference type="SAM" id="Coils"/>
    </source>
</evidence>